<proteinExistence type="predicted"/>
<evidence type="ECO:0000313" key="3">
    <source>
        <dbReference type="Proteomes" id="UP000199689"/>
    </source>
</evidence>
<dbReference type="STRING" id="209880.SAMN02910343_01112"/>
<accession>A0A1G5W458</accession>
<dbReference type="EMBL" id="FMXA01000013">
    <property type="protein sequence ID" value="SDA52830.1"/>
    <property type="molecule type" value="Genomic_DNA"/>
</dbReference>
<dbReference type="PANTHER" id="PTHR43252:SF2">
    <property type="entry name" value="TRANSCRIPTION REGULATOR, PADR-LIKE FAMILY"/>
    <property type="match status" value="1"/>
</dbReference>
<dbReference type="AlphaFoldDB" id="A0A1G5W458"/>
<keyword evidence="3" id="KW-1185">Reference proteome</keyword>
<reference evidence="2 3" key="1">
    <citation type="submission" date="2016-10" db="EMBL/GenBank/DDBJ databases">
        <authorList>
            <person name="de Groot N.N."/>
        </authorList>
    </citation>
    <scope>NUCLEOTIDE SEQUENCE [LARGE SCALE GENOMIC DNA]</scope>
    <source>
        <strain evidence="2 3">DSM 15230</strain>
    </source>
</reference>
<dbReference type="InterPro" id="IPR036388">
    <property type="entry name" value="WH-like_DNA-bd_sf"/>
</dbReference>
<dbReference type="InterPro" id="IPR005149">
    <property type="entry name" value="Tscrpt_reg_PadR_N"/>
</dbReference>
<dbReference type="Proteomes" id="UP000199689">
    <property type="component" value="Unassembled WGS sequence"/>
</dbReference>
<feature type="domain" description="Transcription regulator PadR N-terminal" evidence="1">
    <location>
        <begin position="37"/>
        <end position="108"/>
    </location>
</feature>
<dbReference type="RefSeq" id="WP_091364653.1">
    <property type="nucleotide sequence ID" value="NZ_FMXA01000013.1"/>
</dbReference>
<dbReference type="SUPFAM" id="SSF46785">
    <property type="entry name" value="Winged helix' DNA-binding domain"/>
    <property type="match status" value="1"/>
</dbReference>
<dbReference type="GeneID" id="87756131"/>
<dbReference type="Gene3D" id="1.10.10.10">
    <property type="entry name" value="Winged helix-like DNA-binding domain superfamily/Winged helix DNA-binding domain"/>
    <property type="match status" value="1"/>
</dbReference>
<gene>
    <name evidence="2" type="ORF">SAMN02910343_01112</name>
</gene>
<dbReference type="OrthoDB" id="1683430at2"/>
<evidence type="ECO:0000259" key="1">
    <source>
        <dbReference type="Pfam" id="PF03551"/>
    </source>
</evidence>
<dbReference type="PANTHER" id="PTHR43252">
    <property type="entry name" value="TRANSCRIPTIONAL REGULATOR YQJI"/>
    <property type="match status" value="1"/>
</dbReference>
<sequence length="135" mass="16041">MADYKKDEKEKVAPWVEDINELVTRRQWKRLLTATFVLKLLSESNSYGNRLEKDIFARTHNTYKPNPNELYPVLRLLEDKGFVKSQWDSPDKRSRRIYTITTRGRQAIPYMIEQVLGWLNDFDALISTVREEFAD</sequence>
<name>A0A1G5W458_9FIRM</name>
<dbReference type="InterPro" id="IPR036390">
    <property type="entry name" value="WH_DNA-bd_sf"/>
</dbReference>
<dbReference type="Pfam" id="PF03551">
    <property type="entry name" value="PadR"/>
    <property type="match status" value="1"/>
</dbReference>
<evidence type="ECO:0000313" key="2">
    <source>
        <dbReference type="EMBL" id="SDA52830.1"/>
    </source>
</evidence>
<organism evidence="2 3">
    <name type="scientific">Allisonella histaminiformans</name>
    <dbReference type="NCBI Taxonomy" id="209880"/>
    <lineage>
        <taxon>Bacteria</taxon>
        <taxon>Bacillati</taxon>
        <taxon>Bacillota</taxon>
        <taxon>Negativicutes</taxon>
        <taxon>Veillonellales</taxon>
        <taxon>Veillonellaceae</taxon>
        <taxon>Allisonella</taxon>
    </lineage>
</organism>
<protein>
    <submittedName>
        <fullName evidence="2">Transcriptional regulator PadR-like family protein</fullName>
    </submittedName>
</protein>